<evidence type="ECO:0000313" key="3">
    <source>
        <dbReference type="Proteomes" id="UP000188145"/>
    </source>
</evidence>
<proteinExistence type="predicted"/>
<evidence type="ECO:0008006" key="4">
    <source>
        <dbReference type="Google" id="ProtNLM"/>
    </source>
</evidence>
<feature type="chain" id="PRO_5038414469" description="Lipoprotein" evidence="1">
    <location>
        <begin position="20"/>
        <end position="421"/>
    </location>
</feature>
<sequence>MRRAIVSALSVALMVTACTAEEKPEPEPDLPTRIAEDLKSSTWRPKAVAIADDQFAFLAGTDDRPEVAVWTADDYTGGVTLEPNVTAVTASPAQLDVDTLISRIDARRAEGCDPQGFLMAVGDYGPPLMVTGCGPVLEEAQYFVGDVSFAAADGWHSADAMRFLMAFTGAVGDPRVARFSVTGTGASLAWVADAPSTWGVCLSETVTFGDGVPIFGCDNGVALEPAGLPRLGAAGPDLADRIASALEGQGDDSRVELGWADAADPVPLLRVGTPGDTRSIAIYPGDEEAVRAHDGLPAVTATTWPESVAGWKTSSRPVAEPFTSYLLDRGDPKDRLVTRVSLLTLGSEERLPVSDAGTVTIDGARCTFTPVEETVSCATELGGGAYLAGTIEGHANRDTPSAKATQIAGLLKALGPLITAS</sequence>
<organism evidence="2 3">
    <name type="scientific">Tessaracoccus aquimaris</name>
    <dbReference type="NCBI Taxonomy" id="1332264"/>
    <lineage>
        <taxon>Bacteria</taxon>
        <taxon>Bacillati</taxon>
        <taxon>Actinomycetota</taxon>
        <taxon>Actinomycetes</taxon>
        <taxon>Propionibacteriales</taxon>
        <taxon>Propionibacteriaceae</taxon>
        <taxon>Tessaracoccus</taxon>
    </lineage>
</organism>
<keyword evidence="3" id="KW-1185">Reference proteome</keyword>
<name>A0A1Q2CPX9_9ACTN</name>
<reference evidence="3" key="1">
    <citation type="submission" date="2017-02" db="EMBL/GenBank/DDBJ databases">
        <title>Tessaracoccus aquaemaris sp. nov., isolated from the intestine of a Korean rockfish, Sebastes schlegelii, in a marine aquaculture pond.</title>
        <authorList>
            <person name="Tak E.J."/>
            <person name="Bae J.-W."/>
        </authorList>
    </citation>
    <scope>NUCLEOTIDE SEQUENCE [LARGE SCALE GENOMIC DNA]</scope>
    <source>
        <strain evidence="3">NSG39</strain>
    </source>
</reference>
<dbReference type="KEGG" id="tes:BW730_12305"/>
<dbReference type="AlphaFoldDB" id="A0A1Q2CPX9"/>
<dbReference type="STRING" id="1332264.BW730_12305"/>
<dbReference type="EMBL" id="CP019606">
    <property type="protein sequence ID" value="AQP48162.1"/>
    <property type="molecule type" value="Genomic_DNA"/>
</dbReference>
<feature type="signal peptide" evidence="1">
    <location>
        <begin position="1"/>
        <end position="19"/>
    </location>
</feature>
<evidence type="ECO:0000256" key="1">
    <source>
        <dbReference type="SAM" id="SignalP"/>
    </source>
</evidence>
<keyword evidence="1" id="KW-0732">Signal</keyword>
<dbReference type="Proteomes" id="UP000188145">
    <property type="component" value="Chromosome"/>
</dbReference>
<accession>A0A1Q2CPX9</accession>
<dbReference type="PROSITE" id="PS51257">
    <property type="entry name" value="PROKAR_LIPOPROTEIN"/>
    <property type="match status" value="1"/>
</dbReference>
<gene>
    <name evidence="2" type="ORF">BW730_12305</name>
</gene>
<dbReference type="RefSeq" id="WP_077686491.1">
    <property type="nucleotide sequence ID" value="NZ_CP019606.1"/>
</dbReference>
<evidence type="ECO:0000313" key="2">
    <source>
        <dbReference type="EMBL" id="AQP48162.1"/>
    </source>
</evidence>
<protein>
    <recommendedName>
        <fullName evidence="4">Lipoprotein</fullName>
    </recommendedName>
</protein>